<dbReference type="EC" id="2.1.3.15" evidence="19"/>
<comment type="caution">
    <text evidence="24">The sequence shown here is derived from an EMBL/GenBank/DDBJ whole genome shotgun (WGS) entry which is preliminary data.</text>
</comment>
<comment type="pathway">
    <text evidence="2 19">Lipid metabolism; malonyl-CoA biosynthesis; malonyl-CoA from acetyl-CoA: step 1/1.</text>
</comment>
<evidence type="ECO:0000256" key="1">
    <source>
        <dbReference type="ARBA" id="ARBA00004496"/>
    </source>
</evidence>
<evidence type="ECO:0000256" key="11">
    <source>
        <dbReference type="ARBA" id="ARBA00022771"/>
    </source>
</evidence>
<comment type="similarity">
    <text evidence="3">In the C-terminal section; belongs to the AccA family.</text>
</comment>
<dbReference type="PANTHER" id="PTHR42853">
    <property type="entry name" value="ACETYL-COENZYME A CARBOXYLASE CARBOXYL TRANSFERASE SUBUNIT ALPHA"/>
    <property type="match status" value="1"/>
</dbReference>
<feature type="compositionally biased region" description="Pro residues" evidence="21">
    <location>
        <begin position="312"/>
        <end position="325"/>
    </location>
</feature>
<evidence type="ECO:0000256" key="14">
    <source>
        <dbReference type="ARBA" id="ARBA00022840"/>
    </source>
</evidence>
<comment type="similarity">
    <text evidence="4">In the N-terminal section; belongs to the AccD/PCCB family.</text>
</comment>
<accession>A0ABV6P2Q0</accession>
<evidence type="ECO:0000256" key="6">
    <source>
        <dbReference type="ARBA" id="ARBA00022490"/>
    </source>
</evidence>
<dbReference type="PRINTS" id="PR01069">
    <property type="entry name" value="ACCCTRFRASEA"/>
</dbReference>
<evidence type="ECO:0000256" key="5">
    <source>
        <dbReference type="ARBA" id="ARBA00011664"/>
    </source>
</evidence>
<dbReference type="Pfam" id="PF17848">
    <property type="entry name" value="Zn_ribbon_ACC"/>
    <property type="match status" value="1"/>
</dbReference>
<feature type="region of interest" description="Disordered" evidence="21">
    <location>
        <begin position="270"/>
        <end position="326"/>
    </location>
</feature>
<dbReference type="InterPro" id="IPR041010">
    <property type="entry name" value="Znf-ACC"/>
</dbReference>
<dbReference type="InterPro" id="IPR011762">
    <property type="entry name" value="COA_CT_N"/>
</dbReference>
<comment type="similarity">
    <text evidence="19">Belongs to the AccA family.</text>
</comment>
<comment type="subunit">
    <text evidence="5">Acetyl-CoA carboxylase is a heterotetramer composed of biotin carboxyl carrier protein (AccB), biotin carboxylase (AccC) and two subunits of ACCase subunit beta/alpha.</text>
</comment>
<dbReference type="NCBIfam" id="NF041504">
    <property type="entry name" value="AccA_sub"/>
    <property type="match status" value="1"/>
</dbReference>
<comment type="function">
    <text evidence="17 20">Component of the acetyl coenzyme A carboxylase (ACC) complex. Biotin carboxylase (BC) catalyzes the carboxylation of biotin on its carrier protein (BCCP) and then the CO(2) group is transferred by the transcarboxylase to acetyl-CoA to form malonyl-CoA.</text>
</comment>
<evidence type="ECO:0000256" key="21">
    <source>
        <dbReference type="SAM" id="MobiDB-lite"/>
    </source>
</evidence>
<feature type="binding site" evidence="20">
    <location>
        <position position="34"/>
    </location>
    <ligand>
        <name>Zn(2+)</name>
        <dbReference type="ChEBI" id="CHEBI:29105"/>
    </ligand>
</feature>
<evidence type="ECO:0000256" key="17">
    <source>
        <dbReference type="ARBA" id="ARBA00025280"/>
    </source>
</evidence>
<keyword evidence="8 19" id="KW-0808">Transferase</keyword>
<evidence type="ECO:0000256" key="20">
    <source>
        <dbReference type="HAMAP-Rule" id="MF_01395"/>
    </source>
</evidence>
<comment type="subcellular location">
    <subcellularLocation>
        <location evidence="1 19">Cytoplasm</location>
    </subcellularLocation>
</comment>
<evidence type="ECO:0000256" key="16">
    <source>
        <dbReference type="ARBA" id="ARBA00023160"/>
    </source>
</evidence>
<evidence type="ECO:0000256" key="3">
    <source>
        <dbReference type="ARBA" id="ARBA00006276"/>
    </source>
</evidence>
<keyword evidence="15 19" id="KW-0443">Lipid metabolism</keyword>
<dbReference type="PROSITE" id="PS50980">
    <property type="entry name" value="COA_CT_NTER"/>
    <property type="match status" value="1"/>
</dbReference>
<evidence type="ECO:0000256" key="12">
    <source>
        <dbReference type="ARBA" id="ARBA00022832"/>
    </source>
</evidence>
<dbReference type="PROSITE" id="PS50989">
    <property type="entry name" value="COA_CT_CTER"/>
    <property type="match status" value="1"/>
</dbReference>
<feature type="binding site" evidence="20">
    <location>
        <position position="15"/>
    </location>
    <ligand>
        <name>Zn(2+)</name>
        <dbReference type="ChEBI" id="CHEBI:29105"/>
    </ligand>
</feature>
<comment type="catalytic activity">
    <reaction evidence="18 19">
        <text>N(6)-carboxybiotinyl-L-lysyl-[protein] + acetyl-CoA = N(6)-biotinyl-L-lysyl-[protein] + malonyl-CoA</text>
        <dbReference type="Rhea" id="RHEA:54728"/>
        <dbReference type="Rhea" id="RHEA-COMP:10505"/>
        <dbReference type="Rhea" id="RHEA-COMP:10506"/>
        <dbReference type="ChEBI" id="CHEBI:57288"/>
        <dbReference type="ChEBI" id="CHEBI:57384"/>
        <dbReference type="ChEBI" id="CHEBI:83144"/>
        <dbReference type="ChEBI" id="CHEBI:83145"/>
        <dbReference type="EC" id="2.1.3.15"/>
    </reaction>
</comment>
<evidence type="ECO:0000256" key="10">
    <source>
        <dbReference type="ARBA" id="ARBA00022741"/>
    </source>
</evidence>
<dbReference type="SUPFAM" id="SSF52096">
    <property type="entry name" value="ClpP/crotonase"/>
    <property type="match status" value="2"/>
</dbReference>
<keyword evidence="16 19" id="KW-0275">Fatty acid biosynthesis</keyword>
<evidence type="ECO:0000256" key="9">
    <source>
        <dbReference type="ARBA" id="ARBA00022723"/>
    </source>
</evidence>
<feature type="domain" description="CoA carboxyltransferase C-terminal" evidence="23">
    <location>
        <begin position="318"/>
        <end position="565"/>
    </location>
</feature>
<feature type="region of interest" description="Disordered" evidence="21">
    <location>
        <begin position="587"/>
        <end position="617"/>
    </location>
</feature>
<keyword evidence="13 20" id="KW-0862">Zinc</keyword>
<dbReference type="InterPro" id="IPR029045">
    <property type="entry name" value="ClpP/crotonase-like_dom_sf"/>
</dbReference>
<dbReference type="Proteomes" id="UP001589894">
    <property type="component" value="Unassembled WGS sequence"/>
</dbReference>
<gene>
    <name evidence="20 24" type="primary">accD</name>
    <name evidence="19" type="synonym">accA</name>
    <name evidence="24" type="ORF">ACFFHU_24620</name>
</gene>
<feature type="domain" description="CoA carboxyltransferase N-terminal" evidence="22">
    <location>
        <begin position="11"/>
        <end position="280"/>
    </location>
</feature>
<keyword evidence="10 19" id="KW-0547">Nucleotide-binding</keyword>
<dbReference type="EMBL" id="JBHLUE010000020">
    <property type="protein sequence ID" value="MFC0567310.1"/>
    <property type="molecule type" value="Genomic_DNA"/>
</dbReference>
<feature type="zinc finger region" description="C4-type" evidence="20">
    <location>
        <begin position="15"/>
        <end position="37"/>
    </location>
</feature>
<name>A0ABV6P2Q0_9ACTN</name>
<feature type="binding site" evidence="20">
    <location>
        <position position="37"/>
    </location>
    <ligand>
        <name>Zn(2+)</name>
        <dbReference type="ChEBI" id="CHEBI:29105"/>
    </ligand>
</feature>
<feature type="binding site" evidence="20">
    <location>
        <position position="18"/>
    </location>
    <ligand>
        <name>Zn(2+)</name>
        <dbReference type="ChEBI" id="CHEBI:29105"/>
    </ligand>
</feature>
<evidence type="ECO:0000256" key="13">
    <source>
        <dbReference type="ARBA" id="ARBA00022833"/>
    </source>
</evidence>
<evidence type="ECO:0000256" key="15">
    <source>
        <dbReference type="ARBA" id="ARBA00023098"/>
    </source>
</evidence>
<dbReference type="Pfam" id="PF03255">
    <property type="entry name" value="ACCA"/>
    <property type="match status" value="1"/>
</dbReference>
<dbReference type="Gene3D" id="3.90.226.10">
    <property type="entry name" value="2-enoyl-CoA Hydratase, Chain A, domain 1"/>
    <property type="match status" value="2"/>
</dbReference>
<proteinExistence type="inferred from homology"/>
<keyword evidence="25" id="KW-1185">Reference proteome</keyword>
<feature type="compositionally biased region" description="Low complexity" evidence="21">
    <location>
        <begin position="270"/>
        <end position="297"/>
    </location>
</feature>
<comment type="cofactor">
    <cofactor evidence="20">
        <name>Zn(2+)</name>
        <dbReference type="ChEBI" id="CHEBI:29105"/>
    </cofactor>
    <text evidence="20">Binds 1 zinc ion per subunit.</text>
</comment>
<dbReference type="HAMAP" id="MF_01395">
    <property type="entry name" value="AcetylCoA_CT_beta"/>
    <property type="match status" value="1"/>
</dbReference>
<dbReference type="RefSeq" id="WP_377342603.1">
    <property type="nucleotide sequence ID" value="NZ_JBHLUE010000020.1"/>
</dbReference>
<evidence type="ECO:0000256" key="8">
    <source>
        <dbReference type="ARBA" id="ARBA00022679"/>
    </source>
</evidence>
<evidence type="ECO:0000259" key="22">
    <source>
        <dbReference type="PROSITE" id="PS50980"/>
    </source>
</evidence>
<evidence type="ECO:0000256" key="4">
    <source>
        <dbReference type="ARBA" id="ARBA00010284"/>
    </source>
</evidence>
<dbReference type="NCBIfam" id="TIGR00515">
    <property type="entry name" value="accD"/>
    <property type="match status" value="1"/>
</dbReference>
<evidence type="ECO:0000259" key="23">
    <source>
        <dbReference type="PROSITE" id="PS50989"/>
    </source>
</evidence>
<dbReference type="InterPro" id="IPR000438">
    <property type="entry name" value="Acetyl_CoA_COase_Trfase_b_su"/>
</dbReference>
<keyword evidence="9 20" id="KW-0479">Metal-binding</keyword>
<evidence type="ECO:0000256" key="7">
    <source>
        <dbReference type="ARBA" id="ARBA00022516"/>
    </source>
</evidence>
<keyword evidence="11 20" id="KW-0863">Zinc-finger</keyword>
<keyword evidence="12 19" id="KW-0276">Fatty acid metabolism</keyword>
<organism evidence="24 25">
    <name type="scientific">Plantactinospora siamensis</name>
    <dbReference type="NCBI Taxonomy" id="555372"/>
    <lineage>
        <taxon>Bacteria</taxon>
        <taxon>Bacillati</taxon>
        <taxon>Actinomycetota</taxon>
        <taxon>Actinomycetes</taxon>
        <taxon>Micromonosporales</taxon>
        <taxon>Micromonosporaceae</taxon>
        <taxon>Plantactinospora</taxon>
    </lineage>
</organism>
<keyword evidence="24" id="KW-0436">Ligase</keyword>
<protein>
    <recommendedName>
        <fullName evidence="19 20">Multifunctional fusion protein</fullName>
    </recommendedName>
    <domain>
        <recommendedName>
            <fullName evidence="19">Acetyl-coenzyme A carboxylase carboxyl transferase subunit alpha</fullName>
            <shortName evidence="19">ACCase subunit alpha</shortName>
            <shortName evidence="19">Acetyl-CoA carboxylase carboxyltransferase subunit alpha</shortName>
            <ecNumber evidence="19">2.1.3.15</ecNumber>
        </recommendedName>
    </domain>
    <domain>
        <recommendedName>
            <fullName evidence="20">Acetyl-coenzyme A carboxylase carboxyl transferase subunit beta</fullName>
            <shortName evidence="20">ACCase subunit beta</shortName>
            <shortName evidence="20">Acetyl-CoA carboxylase carboxyltransferase subunit beta</shortName>
        </recommendedName>
    </domain>
</protein>
<sequence length="617" mass="63669">MTVAAGVERPAWVRCAACTALLYRKRLRRNLDVCPECGDHRRLTAAERIEQLTDPGSVAALPEEVGPQDRLGFVDVLPYPHRLAAARAATGLTEAVRCVRGSVGGHPVVLAVMDFRFLGGSLGAATGELISRAAEHAREHRLPYVVVTASGGARMQEGALSLMQMAGTVQALDALRTAGLLTVSVITDPTYGGVAASFATAADVVVAESGARMGFAGPRVIRQTLGQELPPGFQTADFLLRHGQVDMVVPRRQLRSALVALLAAAVPGRPAAPARPAEPADHAAVPARPADHAAVPAQPVEPDTAPAGAAAPPAPPPRIPPPAPEAPTAWQTVRLARDPRRPTTLDYLGTAFEGFVELRGDRSGADCPAVVAGLARLGGLPVAVIGHQKGHDTAGLLARNYGMASPAGHRKAVRVMRLADRLGLPLITLVDTPGADPGVAAERAGQAGAIAECIRTMSGLGVPTVTAVTGEGGSGGALALAVADRVLLLRNAVYSVISPEGCAAILWDDRAAVARAAAALRLTAADLLGLDVADAIVPEPPGGAQADPVAAADLLRSALLAALLPLLAEPVDRLRARRVARFRRYAPAGARPAHRRPAPDEEPASAVSERSMSGGLR</sequence>
<comment type="subunit">
    <text evidence="19">Acetyl-CoA carboxylase is a heterohexamer composed of biotin carboxyl carrier protein (AccB), biotin carboxylase (AccC) and two subunits each of ACCase subunit alpha (AccA) and ACCase subunit beta (AccD).</text>
</comment>
<keyword evidence="6 19" id="KW-0963">Cytoplasm</keyword>
<evidence type="ECO:0000313" key="25">
    <source>
        <dbReference type="Proteomes" id="UP001589894"/>
    </source>
</evidence>
<evidence type="ECO:0000256" key="2">
    <source>
        <dbReference type="ARBA" id="ARBA00004956"/>
    </source>
</evidence>
<comment type="function">
    <text evidence="19">Component of the acetyl coenzyme A carboxylase (ACC) complex. First, biotin carboxylase catalyzes the carboxylation of biotin on its carrier protein (BCCP) and then the CO(2) group is transferred by the carboxyltransferase to acetyl-CoA to form malonyl-CoA.</text>
</comment>
<dbReference type="HAMAP" id="MF_00823">
    <property type="entry name" value="AcetylCoA_CT_alpha"/>
    <property type="match status" value="1"/>
</dbReference>
<dbReference type="InterPro" id="IPR001095">
    <property type="entry name" value="Acetyl_CoA_COase_a_su"/>
</dbReference>
<dbReference type="InterPro" id="IPR011763">
    <property type="entry name" value="COA_CT_C"/>
</dbReference>
<comment type="similarity">
    <text evidence="20">Belongs to the AccD/PCCB family.</text>
</comment>
<keyword evidence="7 19" id="KW-0444">Lipid biosynthesis</keyword>
<reference evidence="24 25" key="1">
    <citation type="submission" date="2024-09" db="EMBL/GenBank/DDBJ databases">
        <authorList>
            <person name="Sun Q."/>
            <person name="Mori K."/>
        </authorList>
    </citation>
    <scope>NUCLEOTIDE SEQUENCE [LARGE SCALE GENOMIC DNA]</scope>
    <source>
        <strain evidence="24 25">TBRC 2205</strain>
    </source>
</reference>
<evidence type="ECO:0000256" key="19">
    <source>
        <dbReference type="HAMAP-Rule" id="MF_00823"/>
    </source>
</evidence>
<dbReference type="PANTHER" id="PTHR42853:SF3">
    <property type="entry name" value="ACETYL-COENZYME A CARBOXYLASE CARBOXYL TRANSFERASE SUBUNIT ALPHA, CHLOROPLASTIC"/>
    <property type="match status" value="1"/>
</dbReference>
<keyword evidence="14 19" id="KW-0067">ATP-binding</keyword>
<dbReference type="GO" id="GO:0003989">
    <property type="term" value="F:acetyl-CoA carboxylase activity"/>
    <property type="evidence" value="ECO:0007669"/>
    <property type="project" value="UniProtKB-EC"/>
</dbReference>
<evidence type="ECO:0000256" key="18">
    <source>
        <dbReference type="ARBA" id="ARBA00049152"/>
    </source>
</evidence>
<evidence type="ECO:0000313" key="24">
    <source>
        <dbReference type="EMBL" id="MFC0567310.1"/>
    </source>
</evidence>